<name>A0ACC0VG43_9STRA</name>
<proteinExistence type="predicted"/>
<keyword evidence="2" id="KW-1185">Reference proteome</keyword>
<comment type="caution">
    <text evidence="1">The sequence shown here is derived from an EMBL/GenBank/DDBJ whole genome shotgun (WGS) entry which is preliminary data.</text>
</comment>
<organism evidence="1 2">
    <name type="scientific">Peronosclerospora sorghi</name>
    <dbReference type="NCBI Taxonomy" id="230839"/>
    <lineage>
        <taxon>Eukaryota</taxon>
        <taxon>Sar</taxon>
        <taxon>Stramenopiles</taxon>
        <taxon>Oomycota</taxon>
        <taxon>Peronosporomycetes</taxon>
        <taxon>Peronosporales</taxon>
        <taxon>Peronosporaceae</taxon>
        <taxon>Peronosclerospora</taxon>
    </lineage>
</organism>
<accession>A0ACC0VG43</accession>
<dbReference type="EMBL" id="CM047588">
    <property type="protein sequence ID" value="KAI9905438.1"/>
    <property type="molecule type" value="Genomic_DNA"/>
</dbReference>
<protein>
    <submittedName>
        <fullName evidence="1">Uncharacterized protein</fullName>
    </submittedName>
</protein>
<gene>
    <name evidence="1" type="ORF">PsorP6_014104</name>
</gene>
<sequence length="219" mass="24503">MQRYTVKRVLLELCSKLMDPRLEKVAQQANVPVSELHLTPDENRYLMVYKALYKALRKLAEKAKPGDVYTSVLNLLQRLVHNDVGEYNRNDALKHLLKEDSLDQRLHGLFSTLPRAEFMMVDLANETMQSALAILAASLWKTRPTSVLEAALKDISSTSIVRNLVGEEGNEGQEGAESMGAQADSPRTMAPRPVNLLDRGNVAPNPAHSRDSLARRLFL</sequence>
<dbReference type="Proteomes" id="UP001163321">
    <property type="component" value="Chromosome 9"/>
</dbReference>
<reference evidence="1 2" key="1">
    <citation type="journal article" date="2022" name="bioRxiv">
        <title>The genome of the oomycete Peronosclerospora sorghi, a cosmopolitan pathogen of maize and sorghum, is inflated with dispersed pseudogenes.</title>
        <authorList>
            <person name="Fletcher K."/>
            <person name="Martin F."/>
            <person name="Isakeit T."/>
            <person name="Cavanaugh K."/>
            <person name="Magill C."/>
            <person name="Michelmore R."/>
        </authorList>
    </citation>
    <scope>NUCLEOTIDE SEQUENCE [LARGE SCALE GENOMIC DNA]</scope>
    <source>
        <strain evidence="1">P6</strain>
    </source>
</reference>
<evidence type="ECO:0000313" key="2">
    <source>
        <dbReference type="Proteomes" id="UP001163321"/>
    </source>
</evidence>
<evidence type="ECO:0000313" key="1">
    <source>
        <dbReference type="EMBL" id="KAI9905438.1"/>
    </source>
</evidence>